<keyword evidence="6 10" id="KW-0028">Amino-acid biosynthesis</keyword>
<dbReference type="InterPro" id="IPR011060">
    <property type="entry name" value="RibuloseP-bd_barrel"/>
</dbReference>
<dbReference type="PANTHER" id="PTHR42894">
    <property type="entry name" value="N-(5'-PHOSPHORIBOSYL)ANTHRANILATE ISOMERASE"/>
    <property type="match status" value="1"/>
</dbReference>
<dbReference type="HAMAP" id="MF_00135">
    <property type="entry name" value="PRAI"/>
    <property type="match status" value="1"/>
</dbReference>
<dbReference type="InterPro" id="IPR001240">
    <property type="entry name" value="PRAI_dom"/>
</dbReference>
<dbReference type="STRING" id="1305731.GCA_000934705_01302"/>
<dbReference type="GO" id="GO:0000162">
    <property type="term" value="P:L-tryptophan biosynthetic process"/>
    <property type="evidence" value="ECO:0007669"/>
    <property type="project" value="UniProtKB-UniRule"/>
</dbReference>
<reference evidence="12 13" key="1">
    <citation type="submission" date="2015-09" db="EMBL/GenBank/DDBJ databases">
        <title>Identification and resolution of microdiversity through metagenomic sequencing of parallel consortia.</title>
        <authorList>
            <person name="Nelson W.C."/>
            <person name="Romine M.F."/>
            <person name="Lindemann S.R."/>
        </authorList>
    </citation>
    <scope>NUCLEOTIDE SEQUENCE [LARGE SCALE GENOMIC DNA]</scope>
    <source>
        <strain evidence="12">HL-55</strain>
    </source>
</reference>
<evidence type="ECO:0000256" key="1">
    <source>
        <dbReference type="ARBA" id="ARBA00001164"/>
    </source>
</evidence>
<dbReference type="UniPathway" id="UPA00035">
    <property type="reaction ID" value="UER00042"/>
</dbReference>
<name>A0A0P7YKU7_9GAMM</name>
<comment type="similarity">
    <text evidence="3 10">Belongs to the TrpF family.</text>
</comment>
<accession>A0A0P7YKU7</accession>
<evidence type="ECO:0000256" key="4">
    <source>
        <dbReference type="ARBA" id="ARBA00012572"/>
    </source>
</evidence>
<evidence type="ECO:0000313" key="12">
    <source>
        <dbReference type="EMBL" id="KPQ30174.1"/>
    </source>
</evidence>
<dbReference type="NCBIfam" id="NF002298">
    <property type="entry name" value="PRK01222.1-4"/>
    <property type="match status" value="1"/>
</dbReference>
<dbReference type="FunFam" id="3.20.20.70:FF:000075">
    <property type="entry name" value="Tryptophan biosynthesis protein TRP1"/>
    <property type="match status" value="1"/>
</dbReference>
<comment type="pathway">
    <text evidence="2 10">Amino-acid biosynthesis; L-tryptophan biosynthesis; L-tryptophan from chorismate: step 3/5.</text>
</comment>
<keyword evidence="9 10" id="KW-0413">Isomerase</keyword>
<evidence type="ECO:0000256" key="6">
    <source>
        <dbReference type="ARBA" id="ARBA00022605"/>
    </source>
</evidence>
<dbReference type="Gene3D" id="3.20.20.70">
    <property type="entry name" value="Aldolase class I"/>
    <property type="match status" value="1"/>
</dbReference>
<comment type="caution">
    <text evidence="12">The sequence shown here is derived from an EMBL/GenBank/DDBJ whole genome shotgun (WGS) entry which is preliminary data.</text>
</comment>
<dbReference type="AlphaFoldDB" id="A0A0P7YKU7"/>
<comment type="catalytic activity">
    <reaction evidence="1 10">
        <text>N-(5-phospho-beta-D-ribosyl)anthranilate = 1-(2-carboxyphenylamino)-1-deoxy-D-ribulose 5-phosphate</text>
        <dbReference type="Rhea" id="RHEA:21540"/>
        <dbReference type="ChEBI" id="CHEBI:18277"/>
        <dbReference type="ChEBI" id="CHEBI:58613"/>
        <dbReference type="EC" id="5.3.1.24"/>
    </reaction>
</comment>
<dbReference type="EMBL" id="LJZQ01000003">
    <property type="protein sequence ID" value="KPQ30174.1"/>
    <property type="molecule type" value="Genomic_DNA"/>
</dbReference>
<feature type="domain" description="N-(5'phosphoribosyl) anthranilate isomerase (PRAI)" evidence="11">
    <location>
        <begin position="6"/>
        <end position="201"/>
    </location>
</feature>
<organism evidence="12 13">
    <name type="scientific">Marinobacter excellens HL-55</name>
    <dbReference type="NCBI Taxonomy" id="1305731"/>
    <lineage>
        <taxon>Bacteria</taxon>
        <taxon>Pseudomonadati</taxon>
        <taxon>Pseudomonadota</taxon>
        <taxon>Gammaproteobacteria</taxon>
        <taxon>Pseudomonadales</taxon>
        <taxon>Marinobacteraceae</taxon>
        <taxon>Marinobacter</taxon>
    </lineage>
</organism>
<proteinExistence type="inferred from homology"/>
<evidence type="ECO:0000313" key="13">
    <source>
        <dbReference type="Proteomes" id="UP000050416"/>
    </source>
</evidence>
<dbReference type="PATRIC" id="fig|1305731.5.peg.2618"/>
<evidence type="ECO:0000256" key="8">
    <source>
        <dbReference type="ARBA" id="ARBA00023141"/>
    </source>
</evidence>
<keyword evidence="8 10" id="KW-0057">Aromatic amino acid biosynthesis</keyword>
<evidence type="ECO:0000256" key="2">
    <source>
        <dbReference type="ARBA" id="ARBA00004664"/>
    </source>
</evidence>
<dbReference type="PANTHER" id="PTHR42894:SF1">
    <property type="entry name" value="N-(5'-PHOSPHORIBOSYL)ANTHRANILATE ISOMERASE"/>
    <property type="match status" value="1"/>
</dbReference>
<dbReference type="NCBIfam" id="NF002299">
    <property type="entry name" value="PRK01222.1-6"/>
    <property type="match status" value="1"/>
</dbReference>
<evidence type="ECO:0000256" key="9">
    <source>
        <dbReference type="ARBA" id="ARBA00023235"/>
    </source>
</evidence>
<dbReference type="GO" id="GO:0004640">
    <property type="term" value="F:phosphoribosylanthranilate isomerase activity"/>
    <property type="evidence" value="ECO:0007669"/>
    <property type="project" value="UniProtKB-UniRule"/>
</dbReference>
<dbReference type="InterPro" id="IPR013785">
    <property type="entry name" value="Aldolase_TIM"/>
</dbReference>
<keyword evidence="7 10" id="KW-0822">Tryptophan biosynthesis</keyword>
<sequence length="210" mass="22943">MMGTRVKICGLTRPEDIDAAIASGANAVGLVFYEPSPRAVTLDQARSLVARIPAFVTVTGLFVNPDRSFVESVLQAVPLDLLQFHGDEDPGFCDSFQRRWIKAVRVREPGQIERAFDDFRDAAGLLVDAWDPERYGGTGQSFNWALIPDERPLPLILAGGLSSANVASAIEQVRPWAVDVSGGVEQSKGKKDATKLSDFMKEVHRVCKTN</sequence>
<protein>
    <recommendedName>
        <fullName evidence="5 10">N-(5'-phosphoribosyl)anthranilate isomerase</fullName>
        <shortName evidence="10">PRAI</shortName>
        <ecNumber evidence="4 10">5.3.1.24</ecNumber>
    </recommendedName>
</protein>
<gene>
    <name evidence="10 12" type="primary">trpF</name>
    <name evidence="12" type="ORF">HLUCCX14_03555</name>
</gene>
<dbReference type="EC" id="5.3.1.24" evidence="4 10"/>
<dbReference type="InterPro" id="IPR044643">
    <property type="entry name" value="TrpF_fam"/>
</dbReference>
<dbReference type="Pfam" id="PF00697">
    <property type="entry name" value="PRAI"/>
    <property type="match status" value="1"/>
</dbReference>
<evidence type="ECO:0000256" key="10">
    <source>
        <dbReference type="HAMAP-Rule" id="MF_00135"/>
    </source>
</evidence>
<dbReference type="SUPFAM" id="SSF51366">
    <property type="entry name" value="Ribulose-phoshate binding barrel"/>
    <property type="match status" value="1"/>
</dbReference>
<dbReference type="Proteomes" id="UP000050416">
    <property type="component" value="Unassembled WGS sequence"/>
</dbReference>
<dbReference type="CDD" id="cd00405">
    <property type="entry name" value="PRAI"/>
    <property type="match status" value="1"/>
</dbReference>
<evidence type="ECO:0000256" key="3">
    <source>
        <dbReference type="ARBA" id="ARBA00007571"/>
    </source>
</evidence>
<evidence type="ECO:0000256" key="7">
    <source>
        <dbReference type="ARBA" id="ARBA00022822"/>
    </source>
</evidence>
<evidence type="ECO:0000256" key="5">
    <source>
        <dbReference type="ARBA" id="ARBA00022272"/>
    </source>
</evidence>
<evidence type="ECO:0000259" key="11">
    <source>
        <dbReference type="Pfam" id="PF00697"/>
    </source>
</evidence>